<reference evidence="1 2" key="1">
    <citation type="journal article" date="2024" name="Ann. Entomol. Soc. Am.">
        <title>Genomic analyses of the southern and eastern yellowjacket wasps (Hymenoptera: Vespidae) reveal evolutionary signatures of social life.</title>
        <authorList>
            <person name="Catto M.A."/>
            <person name="Caine P.B."/>
            <person name="Orr S.E."/>
            <person name="Hunt B.G."/>
            <person name="Goodisman M.A.D."/>
        </authorList>
    </citation>
    <scope>NUCLEOTIDE SEQUENCE [LARGE SCALE GENOMIC DNA]</scope>
    <source>
        <strain evidence="1">233</strain>
        <tissue evidence="1">Head and thorax</tissue>
    </source>
</reference>
<evidence type="ECO:0000313" key="2">
    <source>
        <dbReference type="Proteomes" id="UP001607302"/>
    </source>
</evidence>
<name>A0ABD2B255_VESSQ</name>
<protein>
    <submittedName>
        <fullName evidence="1">Uncharacterized protein</fullName>
    </submittedName>
</protein>
<comment type="caution">
    <text evidence="1">The sequence shown here is derived from an EMBL/GenBank/DDBJ whole genome shotgun (WGS) entry which is preliminary data.</text>
</comment>
<accession>A0ABD2B255</accession>
<dbReference type="Proteomes" id="UP001607302">
    <property type="component" value="Unassembled WGS sequence"/>
</dbReference>
<organism evidence="1 2">
    <name type="scientific">Vespula squamosa</name>
    <name type="common">Southern yellow jacket</name>
    <name type="synonym">Wasp</name>
    <dbReference type="NCBI Taxonomy" id="30214"/>
    <lineage>
        <taxon>Eukaryota</taxon>
        <taxon>Metazoa</taxon>
        <taxon>Ecdysozoa</taxon>
        <taxon>Arthropoda</taxon>
        <taxon>Hexapoda</taxon>
        <taxon>Insecta</taxon>
        <taxon>Pterygota</taxon>
        <taxon>Neoptera</taxon>
        <taxon>Endopterygota</taxon>
        <taxon>Hymenoptera</taxon>
        <taxon>Apocrita</taxon>
        <taxon>Aculeata</taxon>
        <taxon>Vespoidea</taxon>
        <taxon>Vespidae</taxon>
        <taxon>Vespinae</taxon>
        <taxon>Vespula</taxon>
    </lineage>
</organism>
<sequence length="847" mass="97745">MLIFQGDVVDMSNLMLFVEENLLYATDKCYGKDCFIPKVENDKNCTECLMNIPLISPESTLREKTIEVLSDSSLSTESLNLLMNAGNNPFKNVNCNGEYNGENIQSNIKKRSTNPFLEDADKHKNRGNTLSPQMFMQIWKTNQRFQMQIITMFNILLAKIDSTSVEVNIHSSESEIKKSYEERLLYASEFLKNIILKEDISSLLISKPANCFNNFTIDTNSNKSNVPLFANNTNYVTTGHSEINDNNINNVQLGLLEQINEMNGITSNFKAQVPCIQSFFMEQNISAITDSSTGRSAMTELKTNTSPFPCQNDFKDNRKDQFNVLGSVLTNEIIYNESNETNPFKVLLKLKDYKDSNVTQVGNENFDIEKYYSLGCTNFDKNHIGIKNTYDHRSMIQYNDYTPFTSKCVYDSFYPELISTTNNNNNPFPSLKNEEDTTFQSGDRFVDNPKTIRRNFHFKQEFETSNGNSGISLFSENDYFQSSNSYSTPLKNNKIEQLISPKFSLPINKLSIADEEFSWFDKLNVISNSLMCTNLLDEKDIKESKINSQRLANISTGTWIRDAENTMSSQVNIQNENYTNQSLTDSLTIVNTDQQFQATVDNTNHYQETIKNFDSELTHFPYREYLYDGTKNFNYATEDNLDFQSYKSQTNTYSNDISCKEKHVENEHNTNLISAIPDEKINIPCYEYLISTTKGLAKIFFRLAEITNKKLCIFHFENEGWLLTNDFIEAFTTYTTVSEYYKQLQICHLNINFKEINRLESPTAFFQLDKMLLNVSRDKANRVNNIHLMPLKSIITVLIKLKIVTIEEVNKVNITKGFRGNLILQKVWILIRFYGQLKRFAQKRIDI</sequence>
<evidence type="ECO:0000313" key="1">
    <source>
        <dbReference type="EMBL" id="KAL2726807.1"/>
    </source>
</evidence>
<dbReference type="AlphaFoldDB" id="A0ABD2B255"/>
<keyword evidence="2" id="KW-1185">Reference proteome</keyword>
<gene>
    <name evidence="1" type="ORF">V1478_007085</name>
</gene>
<proteinExistence type="predicted"/>
<dbReference type="EMBL" id="JAUDFV010000133">
    <property type="protein sequence ID" value="KAL2726807.1"/>
    <property type="molecule type" value="Genomic_DNA"/>
</dbReference>